<feature type="region of interest" description="Disordered" evidence="1">
    <location>
        <begin position="175"/>
        <end position="207"/>
    </location>
</feature>
<dbReference type="RefSeq" id="WP_165237307.1">
    <property type="nucleotide sequence ID" value="NZ_CP049257.1"/>
</dbReference>
<reference evidence="2 3" key="1">
    <citation type="submission" date="2020-02" db="EMBL/GenBank/DDBJ databases">
        <title>Full genome sequence of Nocardioides sp. R-3366.</title>
        <authorList>
            <person name="Im W.-T."/>
        </authorList>
    </citation>
    <scope>NUCLEOTIDE SEQUENCE [LARGE SCALE GENOMIC DNA]</scope>
    <source>
        <strain evidence="2 3">R-3366</strain>
    </source>
</reference>
<dbReference type="Gene3D" id="2.160.10.10">
    <property type="entry name" value="Hexapeptide repeat proteins"/>
    <property type="match status" value="1"/>
</dbReference>
<dbReference type="EMBL" id="CP049257">
    <property type="protein sequence ID" value="QIG45091.1"/>
    <property type="molecule type" value="Genomic_DNA"/>
</dbReference>
<name>A0A6G6WIC9_9ACTN</name>
<organism evidence="2 3">
    <name type="scientific">Nocardioides anomalus</name>
    <dbReference type="NCBI Taxonomy" id="2712223"/>
    <lineage>
        <taxon>Bacteria</taxon>
        <taxon>Bacillati</taxon>
        <taxon>Actinomycetota</taxon>
        <taxon>Actinomycetes</taxon>
        <taxon>Propionibacteriales</taxon>
        <taxon>Nocardioidaceae</taxon>
        <taxon>Nocardioides</taxon>
    </lineage>
</organism>
<dbReference type="InterPro" id="IPR050484">
    <property type="entry name" value="Transf_Hexapept/Carb_Anhydrase"/>
</dbReference>
<dbReference type="KEGG" id="nano:G5V58_22065"/>
<dbReference type="Pfam" id="PF00132">
    <property type="entry name" value="Hexapep"/>
    <property type="match status" value="1"/>
</dbReference>
<dbReference type="PANTHER" id="PTHR13061:SF29">
    <property type="entry name" value="GAMMA CARBONIC ANHYDRASE-LIKE 1, MITOCHONDRIAL-RELATED"/>
    <property type="match status" value="1"/>
</dbReference>
<protein>
    <submittedName>
        <fullName evidence="2">Phenylacetic acid degradation protein PaaY</fullName>
    </submittedName>
</protein>
<dbReference type="AlphaFoldDB" id="A0A6G6WIC9"/>
<dbReference type="PANTHER" id="PTHR13061">
    <property type="entry name" value="DYNACTIN SUBUNIT P25"/>
    <property type="match status" value="1"/>
</dbReference>
<dbReference type="InterPro" id="IPR001451">
    <property type="entry name" value="Hexapep"/>
</dbReference>
<evidence type="ECO:0000313" key="2">
    <source>
        <dbReference type="EMBL" id="QIG45091.1"/>
    </source>
</evidence>
<keyword evidence="3" id="KW-1185">Reference proteome</keyword>
<dbReference type="InterPro" id="IPR011004">
    <property type="entry name" value="Trimer_LpxA-like_sf"/>
</dbReference>
<gene>
    <name evidence="2" type="ORF">G5V58_22065</name>
</gene>
<evidence type="ECO:0000256" key="1">
    <source>
        <dbReference type="SAM" id="MobiDB-lite"/>
    </source>
</evidence>
<dbReference type="SUPFAM" id="SSF51161">
    <property type="entry name" value="Trimeric LpxA-like enzymes"/>
    <property type="match status" value="1"/>
</dbReference>
<proteinExistence type="predicted"/>
<accession>A0A6G6WIC9</accession>
<sequence>MTFWAIDGVVPVVDPTAFVHPQASVIGDVRIGADCYVGPGASLRGDFGLIEVGAGSNVQDGCVVHAYPGAAAVLSEGSHVGHAAVLHGCHLEPRVLVGIGAVVLDGARIGAGSLVGAGSVVRAGEHFPERSLLVGNPARRVRDVDDEMAAWKDNGLRVYGELTRRSRAGLVEVDPLQEPEAGRPVLPVDASTATPLHTHPGRRGTRS</sequence>
<dbReference type="Proteomes" id="UP000502996">
    <property type="component" value="Chromosome"/>
</dbReference>
<evidence type="ECO:0000313" key="3">
    <source>
        <dbReference type="Proteomes" id="UP000502996"/>
    </source>
</evidence>